<accession>A0A427YH95</accession>
<sequence>MPPWQPPASAHLHSGPPSASSSWTGPSLATRLRPNLSGLTAFQREQQFSKHYSDPSRIPSPPKRSEWDVLRENHRFIRDGEEVGEVSWEERLARAYESKLFKEFALIDLKHYKSRRLALRWRTAPEVVEGIGEDTCGSLRCKWHEPVRVVPGRAGDFDVGVGWEDMSDENEEYRRGRRASDRQDGRDERDERDDASSRERQRKRRKEKERTTETTMPDLRSFELPFVYEEAGERKEALVK</sequence>
<dbReference type="InterPro" id="IPR019129">
    <property type="entry name" value="Folate-sensitive_fs_Fra10Ac1"/>
</dbReference>
<feature type="compositionally biased region" description="Polar residues" evidence="1">
    <location>
        <begin position="17"/>
        <end position="27"/>
    </location>
</feature>
<dbReference type="AlphaFoldDB" id="A0A427YH95"/>
<feature type="compositionally biased region" description="Basic and acidic residues" evidence="1">
    <location>
        <begin position="172"/>
        <end position="199"/>
    </location>
</feature>
<feature type="region of interest" description="Disordered" evidence="1">
    <location>
        <begin position="168"/>
        <end position="222"/>
    </location>
</feature>
<dbReference type="Proteomes" id="UP000279259">
    <property type="component" value="Unassembled WGS sequence"/>
</dbReference>
<keyword evidence="3" id="KW-1185">Reference proteome</keyword>
<gene>
    <name evidence="2" type="ORF">EHS25_001063</name>
</gene>
<name>A0A427YH95_9TREE</name>
<dbReference type="EMBL" id="RSCD01000010">
    <property type="protein sequence ID" value="RSH90458.1"/>
    <property type="molecule type" value="Genomic_DNA"/>
</dbReference>
<protein>
    <submittedName>
        <fullName evidence="2">Uncharacterized protein</fullName>
    </submittedName>
</protein>
<dbReference type="STRING" id="1890683.A0A427YH95"/>
<evidence type="ECO:0000256" key="1">
    <source>
        <dbReference type="SAM" id="MobiDB-lite"/>
    </source>
</evidence>
<reference evidence="2 3" key="1">
    <citation type="submission" date="2018-11" db="EMBL/GenBank/DDBJ databases">
        <title>Genome sequence of Saitozyma podzolica DSM 27192.</title>
        <authorList>
            <person name="Aliyu H."/>
            <person name="Gorte O."/>
            <person name="Ochsenreither K."/>
        </authorList>
    </citation>
    <scope>NUCLEOTIDE SEQUENCE [LARGE SCALE GENOMIC DNA]</scope>
    <source>
        <strain evidence="2 3">DSM 27192</strain>
    </source>
</reference>
<dbReference type="OrthoDB" id="197967at2759"/>
<organism evidence="2 3">
    <name type="scientific">Saitozyma podzolica</name>
    <dbReference type="NCBI Taxonomy" id="1890683"/>
    <lineage>
        <taxon>Eukaryota</taxon>
        <taxon>Fungi</taxon>
        <taxon>Dikarya</taxon>
        <taxon>Basidiomycota</taxon>
        <taxon>Agaricomycotina</taxon>
        <taxon>Tremellomycetes</taxon>
        <taxon>Tremellales</taxon>
        <taxon>Trimorphomycetaceae</taxon>
        <taxon>Saitozyma</taxon>
    </lineage>
</organism>
<evidence type="ECO:0000313" key="2">
    <source>
        <dbReference type="EMBL" id="RSH90458.1"/>
    </source>
</evidence>
<comment type="caution">
    <text evidence="2">The sequence shown here is derived from an EMBL/GenBank/DDBJ whole genome shotgun (WGS) entry which is preliminary data.</text>
</comment>
<dbReference type="Pfam" id="PF09725">
    <property type="entry name" value="Fra10Ac1"/>
    <property type="match status" value="1"/>
</dbReference>
<proteinExistence type="predicted"/>
<feature type="region of interest" description="Disordered" evidence="1">
    <location>
        <begin position="1"/>
        <end position="28"/>
    </location>
</feature>
<evidence type="ECO:0000313" key="3">
    <source>
        <dbReference type="Proteomes" id="UP000279259"/>
    </source>
</evidence>